<keyword evidence="8" id="KW-1185">Reference proteome</keyword>
<dbReference type="PANTHER" id="PTHR39087">
    <property type="entry name" value="UPF0104 MEMBRANE PROTEIN MJ1595"/>
    <property type="match status" value="1"/>
</dbReference>
<feature type="transmembrane region" description="Helical" evidence="6">
    <location>
        <begin position="303"/>
        <end position="320"/>
    </location>
</feature>
<evidence type="ECO:0000256" key="2">
    <source>
        <dbReference type="ARBA" id="ARBA00022475"/>
    </source>
</evidence>
<dbReference type="STRING" id="310782.SAMN05216499_104167"/>
<dbReference type="Proteomes" id="UP000184111">
    <property type="component" value="Unassembled WGS sequence"/>
</dbReference>
<dbReference type="GO" id="GO:0005886">
    <property type="term" value="C:plasma membrane"/>
    <property type="evidence" value="ECO:0007669"/>
    <property type="project" value="UniProtKB-SubCell"/>
</dbReference>
<evidence type="ECO:0000256" key="6">
    <source>
        <dbReference type="SAM" id="Phobius"/>
    </source>
</evidence>
<dbReference type="RefSeq" id="WP_073495845.1">
    <property type="nucleotide sequence ID" value="NZ_FRBI01000004.1"/>
</dbReference>
<name>A0A1M7ARP6_9ACTN</name>
<keyword evidence="3 6" id="KW-0812">Transmembrane</keyword>
<keyword evidence="4 6" id="KW-1133">Transmembrane helix</keyword>
<reference evidence="7 8" key="1">
    <citation type="submission" date="2016-11" db="EMBL/GenBank/DDBJ databases">
        <authorList>
            <person name="Jaros S."/>
            <person name="Januszkiewicz K."/>
            <person name="Wedrychowicz H."/>
        </authorList>
    </citation>
    <scope>NUCLEOTIDE SEQUENCE [LARGE SCALE GENOMIC DNA]</scope>
    <source>
        <strain evidence="7 8">CGMCC 4.2025</strain>
    </source>
</reference>
<comment type="subcellular location">
    <subcellularLocation>
        <location evidence="1">Cell membrane</location>
        <topology evidence="1">Multi-pass membrane protein</topology>
    </subcellularLocation>
</comment>
<proteinExistence type="predicted"/>
<evidence type="ECO:0000313" key="8">
    <source>
        <dbReference type="Proteomes" id="UP000184111"/>
    </source>
</evidence>
<feature type="transmembrane region" description="Helical" evidence="6">
    <location>
        <begin position="245"/>
        <end position="266"/>
    </location>
</feature>
<sequence length="325" mass="33094">MSIARNEGAGWQRTSARSMAVVLPVVAVAALVTSKWAMINTSAGQLGSADGEWIAVACLAAFMTWVFSATALQGAVIERLPSGLLLAAQFAASAANHILPAGVGGNAVNLRFLVRRGLTPTRSVAALAVRAGAAAIGRIALLLAVLGLFPGALHLHRVIGGGPGLPRHPLVIAGVAAAIVAGGVVLIRCARRLRDRLRDFLGSVAHDVRVLHGNRARVAALWGGSLAFPAMHAAVLVSVARAVHAPVPVSGVVVAYLFASTAAGWLPTPAGLGSLDAALGLALITAGASAVAATSAVLGYRLVTTWLPLMPGVLVLAMLVRRREL</sequence>
<dbReference type="EMBL" id="FRBI01000004">
    <property type="protein sequence ID" value="SHL45079.1"/>
    <property type="molecule type" value="Genomic_DNA"/>
</dbReference>
<keyword evidence="2" id="KW-1003">Cell membrane</keyword>
<evidence type="ECO:0000256" key="1">
    <source>
        <dbReference type="ARBA" id="ARBA00004651"/>
    </source>
</evidence>
<organism evidence="7 8">
    <name type="scientific">Actinacidiphila paucisporea</name>
    <dbReference type="NCBI Taxonomy" id="310782"/>
    <lineage>
        <taxon>Bacteria</taxon>
        <taxon>Bacillati</taxon>
        <taxon>Actinomycetota</taxon>
        <taxon>Actinomycetes</taxon>
        <taxon>Kitasatosporales</taxon>
        <taxon>Streptomycetaceae</taxon>
        <taxon>Actinacidiphila</taxon>
    </lineage>
</organism>
<protein>
    <submittedName>
        <fullName evidence="7">Uncharacterized membrane protein YbhN, UPF0104 family</fullName>
    </submittedName>
</protein>
<feature type="transmembrane region" description="Helical" evidence="6">
    <location>
        <begin position="219"/>
        <end position="239"/>
    </location>
</feature>
<feature type="transmembrane region" description="Helical" evidence="6">
    <location>
        <begin position="278"/>
        <end position="297"/>
    </location>
</feature>
<feature type="transmembrane region" description="Helical" evidence="6">
    <location>
        <begin position="124"/>
        <end position="149"/>
    </location>
</feature>
<evidence type="ECO:0000256" key="5">
    <source>
        <dbReference type="ARBA" id="ARBA00023136"/>
    </source>
</evidence>
<feature type="transmembrane region" description="Helical" evidence="6">
    <location>
        <begin position="21"/>
        <end position="39"/>
    </location>
</feature>
<accession>A0A1M7ARP6</accession>
<dbReference type="InterPro" id="IPR022791">
    <property type="entry name" value="L-PG_synthase/AglD"/>
</dbReference>
<dbReference type="Pfam" id="PF03706">
    <property type="entry name" value="LPG_synthase_TM"/>
    <property type="match status" value="1"/>
</dbReference>
<dbReference type="PANTHER" id="PTHR39087:SF2">
    <property type="entry name" value="UPF0104 MEMBRANE PROTEIN MJ1595"/>
    <property type="match status" value="1"/>
</dbReference>
<gene>
    <name evidence="7" type="ORF">SAMN05216499_104167</name>
</gene>
<keyword evidence="5 6" id="KW-0472">Membrane</keyword>
<evidence type="ECO:0000313" key="7">
    <source>
        <dbReference type="EMBL" id="SHL45079.1"/>
    </source>
</evidence>
<feature type="transmembrane region" description="Helical" evidence="6">
    <location>
        <begin position="51"/>
        <end position="72"/>
    </location>
</feature>
<evidence type="ECO:0000256" key="4">
    <source>
        <dbReference type="ARBA" id="ARBA00022989"/>
    </source>
</evidence>
<evidence type="ECO:0000256" key="3">
    <source>
        <dbReference type="ARBA" id="ARBA00022692"/>
    </source>
</evidence>
<feature type="transmembrane region" description="Helical" evidence="6">
    <location>
        <begin position="169"/>
        <end position="190"/>
    </location>
</feature>
<dbReference type="AlphaFoldDB" id="A0A1M7ARP6"/>